<accession>A0A1I3PCG4</accession>
<organism evidence="6 7">
    <name type="scientific">Albimonas pacifica</name>
    <dbReference type="NCBI Taxonomy" id="1114924"/>
    <lineage>
        <taxon>Bacteria</taxon>
        <taxon>Pseudomonadati</taxon>
        <taxon>Pseudomonadota</taxon>
        <taxon>Alphaproteobacteria</taxon>
        <taxon>Rhodobacterales</taxon>
        <taxon>Paracoccaceae</taxon>
        <taxon>Albimonas</taxon>
    </lineage>
</organism>
<keyword evidence="3" id="KW-0804">Transcription</keyword>
<dbReference type="GO" id="GO:0006355">
    <property type="term" value="P:regulation of DNA-templated transcription"/>
    <property type="evidence" value="ECO:0007669"/>
    <property type="project" value="UniProtKB-ARBA"/>
</dbReference>
<sequence length="174" mass="19073">MDSDDPTPDPTRDPMTGPSPGAARDRPACADPAQAAERWTPVVFDVYRRDCASHVLLKGLANRWVVLVVSALAMGTLRHSELARKVEGATPKMLTQTLRELERDGLVTRRVSPASPPRVDYALTPAGRDLAVILRRFCRWSETHAAGILLARARAAGEPLSETTWRRLAGLERG</sequence>
<evidence type="ECO:0000259" key="5">
    <source>
        <dbReference type="PROSITE" id="PS51118"/>
    </source>
</evidence>
<dbReference type="STRING" id="1114924.SAMN05216258_11640"/>
<evidence type="ECO:0000313" key="7">
    <source>
        <dbReference type="Proteomes" id="UP000199377"/>
    </source>
</evidence>
<dbReference type="SUPFAM" id="SSF46785">
    <property type="entry name" value="Winged helix' DNA-binding domain"/>
    <property type="match status" value="1"/>
</dbReference>
<feature type="region of interest" description="Disordered" evidence="4">
    <location>
        <begin position="1"/>
        <end position="32"/>
    </location>
</feature>
<keyword evidence="1" id="KW-0805">Transcription regulation</keyword>
<dbReference type="InterPro" id="IPR036390">
    <property type="entry name" value="WH_DNA-bd_sf"/>
</dbReference>
<gene>
    <name evidence="6" type="ORF">SAMN05216258_11640</name>
</gene>
<evidence type="ECO:0000256" key="2">
    <source>
        <dbReference type="ARBA" id="ARBA00023125"/>
    </source>
</evidence>
<proteinExistence type="predicted"/>
<reference evidence="6 7" key="1">
    <citation type="submission" date="2016-10" db="EMBL/GenBank/DDBJ databases">
        <authorList>
            <person name="de Groot N.N."/>
        </authorList>
    </citation>
    <scope>NUCLEOTIDE SEQUENCE [LARGE SCALE GENOMIC DNA]</scope>
    <source>
        <strain evidence="6 7">CGMCC 1.11030</strain>
    </source>
</reference>
<dbReference type="AlphaFoldDB" id="A0A1I3PCG4"/>
<dbReference type="EMBL" id="FOQH01000016">
    <property type="protein sequence ID" value="SFJ19205.1"/>
    <property type="molecule type" value="Genomic_DNA"/>
</dbReference>
<dbReference type="CDD" id="cd00090">
    <property type="entry name" value="HTH_ARSR"/>
    <property type="match status" value="1"/>
</dbReference>
<dbReference type="InterPro" id="IPR002577">
    <property type="entry name" value="HTH_HxlR"/>
</dbReference>
<dbReference type="Pfam" id="PF01638">
    <property type="entry name" value="HxlR"/>
    <property type="match status" value="1"/>
</dbReference>
<dbReference type="PROSITE" id="PS51118">
    <property type="entry name" value="HTH_HXLR"/>
    <property type="match status" value="1"/>
</dbReference>
<evidence type="ECO:0000313" key="6">
    <source>
        <dbReference type="EMBL" id="SFJ19205.1"/>
    </source>
</evidence>
<feature type="domain" description="HTH hxlR-type" evidence="5">
    <location>
        <begin position="51"/>
        <end position="149"/>
    </location>
</feature>
<evidence type="ECO:0000256" key="4">
    <source>
        <dbReference type="SAM" id="MobiDB-lite"/>
    </source>
</evidence>
<dbReference type="InterPro" id="IPR036388">
    <property type="entry name" value="WH-like_DNA-bd_sf"/>
</dbReference>
<dbReference type="InterPro" id="IPR011991">
    <property type="entry name" value="ArsR-like_HTH"/>
</dbReference>
<keyword evidence="7" id="KW-1185">Reference proteome</keyword>
<dbReference type="Gene3D" id="1.10.10.10">
    <property type="entry name" value="Winged helix-like DNA-binding domain superfamily/Winged helix DNA-binding domain"/>
    <property type="match status" value="1"/>
</dbReference>
<dbReference type="Proteomes" id="UP000199377">
    <property type="component" value="Unassembled WGS sequence"/>
</dbReference>
<evidence type="ECO:0000256" key="1">
    <source>
        <dbReference type="ARBA" id="ARBA00023015"/>
    </source>
</evidence>
<dbReference type="PANTHER" id="PTHR33204">
    <property type="entry name" value="TRANSCRIPTIONAL REGULATOR, MARR FAMILY"/>
    <property type="match status" value="1"/>
</dbReference>
<name>A0A1I3PCG4_9RHOB</name>
<protein>
    <submittedName>
        <fullName evidence="6">Transcriptional regulator, HxlR family</fullName>
    </submittedName>
</protein>
<keyword evidence="2" id="KW-0238">DNA-binding</keyword>
<evidence type="ECO:0000256" key="3">
    <source>
        <dbReference type="ARBA" id="ARBA00023163"/>
    </source>
</evidence>
<dbReference type="GO" id="GO:0003677">
    <property type="term" value="F:DNA binding"/>
    <property type="evidence" value="ECO:0007669"/>
    <property type="project" value="UniProtKB-KW"/>
</dbReference>
<dbReference type="RefSeq" id="WP_245779281.1">
    <property type="nucleotide sequence ID" value="NZ_FOQH01000016.1"/>
</dbReference>
<dbReference type="PANTHER" id="PTHR33204:SF37">
    <property type="entry name" value="HTH-TYPE TRANSCRIPTIONAL REGULATOR YODB"/>
    <property type="match status" value="1"/>
</dbReference>